<evidence type="ECO:0000313" key="9">
    <source>
        <dbReference type="Proteomes" id="UP000694397"/>
    </source>
</evidence>
<dbReference type="InterPro" id="IPR025256">
    <property type="entry name" value="TM7S3/TM198-like_dom"/>
</dbReference>
<proteinExistence type="predicted"/>
<feature type="transmembrane region" description="Helical" evidence="6">
    <location>
        <begin position="336"/>
        <end position="358"/>
    </location>
</feature>
<dbReference type="Pfam" id="PF13886">
    <property type="entry name" value="TM7S3_TM198"/>
    <property type="match status" value="1"/>
</dbReference>
<keyword evidence="4 6" id="KW-0472">Membrane</keyword>
<dbReference type="Ensembl" id="ENSSFOT00015006510.2">
    <property type="protein sequence ID" value="ENSSFOP00015006410.2"/>
    <property type="gene ID" value="ENSSFOG00015004217.2"/>
</dbReference>
<feature type="transmembrane region" description="Helical" evidence="6">
    <location>
        <begin position="257"/>
        <end position="277"/>
    </location>
</feature>
<name>A0A8C9R7C4_SCLFO</name>
<feature type="domain" description="TM7S3/TM198-like" evidence="7">
    <location>
        <begin position="263"/>
        <end position="468"/>
    </location>
</feature>
<evidence type="ECO:0000256" key="5">
    <source>
        <dbReference type="SAM" id="MobiDB-lite"/>
    </source>
</evidence>
<reference evidence="8" key="3">
    <citation type="submission" date="2025-09" db="UniProtKB">
        <authorList>
            <consortium name="Ensembl"/>
        </authorList>
    </citation>
    <scope>IDENTIFICATION</scope>
</reference>
<evidence type="ECO:0000259" key="7">
    <source>
        <dbReference type="Pfam" id="PF13886"/>
    </source>
</evidence>
<dbReference type="Proteomes" id="UP000694397">
    <property type="component" value="Chromosome 5"/>
</dbReference>
<evidence type="ECO:0000256" key="6">
    <source>
        <dbReference type="SAM" id="Phobius"/>
    </source>
</evidence>
<dbReference type="InterPro" id="IPR042502">
    <property type="entry name" value="TM7SF3"/>
</dbReference>
<protein>
    <submittedName>
        <fullName evidence="8">Transmembrane 7 superfamily member 3-like</fullName>
    </submittedName>
</protein>
<dbReference type="GeneTree" id="ENSGT00390000008702"/>
<gene>
    <name evidence="8" type="primary">LOC108942274</name>
</gene>
<evidence type="ECO:0000313" key="8">
    <source>
        <dbReference type="Ensembl" id="ENSSFOP00015006410.2"/>
    </source>
</evidence>
<dbReference type="GO" id="GO:0005886">
    <property type="term" value="C:plasma membrane"/>
    <property type="evidence" value="ECO:0007669"/>
    <property type="project" value="TreeGrafter"/>
</dbReference>
<feature type="transmembrane region" description="Helical" evidence="6">
    <location>
        <begin position="284"/>
        <end position="301"/>
    </location>
</feature>
<feature type="region of interest" description="Disordered" evidence="5">
    <location>
        <begin position="482"/>
        <end position="505"/>
    </location>
</feature>
<keyword evidence="2 6" id="KW-0812">Transmembrane</keyword>
<dbReference type="PANTHER" id="PTHR15937:SF3">
    <property type="entry name" value="TRANSMEMBRANE 7 SUPERFAMILY MEMBER 3"/>
    <property type="match status" value="1"/>
</dbReference>
<reference evidence="8 9" key="1">
    <citation type="submission" date="2019-04" db="EMBL/GenBank/DDBJ databases">
        <authorList>
            <consortium name="Wellcome Sanger Institute Data Sharing"/>
        </authorList>
    </citation>
    <scope>NUCLEOTIDE SEQUENCE [LARGE SCALE GENOMIC DNA]</scope>
</reference>
<keyword evidence="3 6" id="KW-1133">Transmembrane helix</keyword>
<dbReference type="GeneID" id="108942274"/>
<evidence type="ECO:0000256" key="1">
    <source>
        <dbReference type="ARBA" id="ARBA00004141"/>
    </source>
</evidence>
<comment type="subcellular location">
    <subcellularLocation>
        <location evidence="1">Membrane</location>
        <topology evidence="1">Multi-pass membrane protein</topology>
    </subcellularLocation>
</comment>
<dbReference type="AlphaFoldDB" id="A0A8C9R7C4"/>
<keyword evidence="9" id="KW-1185">Reference proteome</keyword>
<dbReference type="OrthoDB" id="5967337at2759"/>
<evidence type="ECO:0000256" key="4">
    <source>
        <dbReference type="ARBA" id="ARBA00023136"/>
    </source>
</evidence>
<dbReference type="Pfam" id="PF25992">
    <property type="entry name" value="Ig_TM7SF3_N"/>
    <property type="match status" value="1"/>
</dbReference>
<dbReference type="PANTHER" id="PTHR15937">
    <property type="entry name" value="TRANSMEMBRANE 7 SUPERFAMILY MEMBER 3"/>
    <property type="match status" value="1"/>
</dbReference>
<feature type="transmembrane region" description="Helical" evidence="6">
    <location>
        <begin position="435"/>
        <end position="465"/>
    </location>
</feature>
<evidence type="ECO:0000256" key="2">
    <source>
        <dbReference type="ARBA" id="ARBA00022692"/>
    </source>
</evidence>
<dbReference type="GO" id="GO:0043069">
    <property type="term" value="P:negative regulation of programmed cell death"/>
    <property type="evidence" value="ECO:0007669"/>
    <property type="project" value="TreeGrafter"/>
</dbReference>
<feature type="transmembrane region" description="Helical" evidence="6">
    <location>
        <begin position="370"/>
        <end position="389"/>
    </location>
</feature>
<dbReference type="RefSeq" id="XP_018620993.2">
    <property type="nucleotide sequence ID" value="XM_018765477.2"/>
</dbReference>
<feature type="transmembrane region" description="Helical" evidence="6">
    <location>
        <begin position="396"/>
        <end position="415"/>
    </location>
</feature>
<accession>A0A8C9R7C4</accession>
<organism evidence="8 9">
    <name type="scientific">Scleropages formosus</name>
    <name type="common">Asian bonytongue</name>
    <name type="synonym">Osteoglossum formosum</name>
    <dbReference type="NCBI Taxonomy" id="113540"/>
    <lineage>
        <taxon>Eukaryota</taxon>
        <taxon>Metazoa</taxon>
        <taxon>Chordata</taxon>
        <taxon>Craniata</taxon>
        <taxon>Vertebrata</taxon>
        <taxon>Euteleostomi</taxon>
        <taxon>Actinopterygii</taxon>
        <taxon>Neopterygii</taxon>
        <taxon>Teleostei</taxon>
        <taxon>Osteoglossocephala</taxon>
        <taxon>Osteoglossomorpha</taxon>
        <taxon>Osteoglossiformes</taxon>
        <taxon>Osteoglossidae</taxon>
        <taxon>Scleropages</taxon>
    </lineage>
</organism>
<reference evidence="8" key="2">
    <citation type="submission" date="2025-08" db="UniProtKB">
        <authorList>
            <consortium name="Ensembl"/>
        </authorList>
    </citation>
    <scope>IDENTIFICATION</scope>
</reference>
<feature type="transmembrane region" description="Helical" evidence="6">
    <location>
        <begin position="307"/>
        <end position="329"/>
    </location>
</feature>
<evidence type="ECO:0000256" key="3">
    <source>
        <dbReference type="ARBA" id="ARBA00022989"/>
    </source>
</evidence>
<sequence>MAVSSSTVITLNASTVLLRWDVSSPLTVGLMVRLHALARPVTVSTAPGFPADASYTGTSAGLWVPLSPWDAHVSVYARAESAVNVSVSAASYSQQDPVPGACNLEFRMENDPNVHLNFTEYETVAQFAAANIGTSRGQTPPPCDVDQAAHSRWELTYDVYHYFLPEGDLRESTLFEALGEIYSVEALQQRATKVASLSSNAKTRLYGNAFHGLGVLHVVVVTDPVFNTSSLYVPASTYSCYFSSIDPPSCHTQGETFWLVFLTLLGVYGLLVCFTGHRFLEAEYFFFGFLVCSFLCVALVARFSGESIQLCLVYGAVAGWVGGGLCALCRWRFGTPVLLTFLAGVALGTLLAAVVMVTPLVNEGVMRSDVLYWTCVTAMALVLPTLLLTCTRALNMMASAVVGSYAAVQALGLYLHTAHPQIIVSALLRRAVSPLYQQAVLVLPFQTLDCLLTVLWGALVLFGLLSQWCLTRTRAPFPPCPYQRQVAGPPGPPDERSPLLGAGHR</sequence>
<dbReference type="KEGG" id="sfm:108942274"/>